<evidence type="ECO:0000313" key="1">
    <source>
        <dbReference type="EMBL" id="GAG90641.1"/>
    </source>
</evidence>
<gene>
    <name evidence="1" type="ORF">S01H4_50200</name>
</gene>
<dbReference type="AlphaFoldDB" id="X1D2C6"/>
<organism evidence="1">
    <name type="scientific">marine sediment metagenome</name>
    <dbReference type="NCBI Taxonomy" id="412755"/>
    <lineage>
        <taxon>unclassified sequences</taxon>
        <taxon>metagenomes</taxon>
        <taxon>ecological metagenomes</taxon>
    </lineage>
</organism>
<sequence>ITNQHLINRIKYFERMLANRPSEFIYIGESYYAEDAVNSENAHNEELAENIEAHIWEMKEELKDRKIEIK</sequence>
<dbReference type="EMBL" id="BART01028478">
    <property type="protein sequence ID" value="GAG90641.1"/>
    <property type="molecule type" value="Genomic_DNA"/>
</dbReference>
<protein>
    <submittedName>
        <fullName evidence="1">Uncharacterized protein</fullName>
    </submittedName>
</protein>
<accession>X1D2C6</accession>
<reference evidence="1" key="1">
    <citation type="journal article" date="2014" name="Front. Microbiol.">
        <title>High frequency of phylogenetically diverse reductive dehalogenase-homologous genes in deep subseafloor sedimentary metagenomes.</title>
        <authorList>
            <person name="Kawai M."/>
            <person name="Futagami T."/>
            <person name="Toyoda A."/>
            <person name="Takaki Y."/>
            <person name="Nishi S."/>
            <person name="Hori S."/>
            <person name="Arai W."/>
            <person name="Tsubouchi T."/>
            <person name="Morono Y."/>
            <person name="Uchiyama I."/>
            <person name="Ito T."/>
            <person name="Fujiyama A."/>
            <person name="Inagaki F."/>
            <person name="Takami H."/>
        </authorList>
    </citation>
    <scope>NUCLEOTIDE SEQUENCE</scope>
    <source>
        <strain evidence="1">Expedition CK06-06</strain>
    </source>
</reference>
<name>X1D2C6_9ZZZZ</name>
<comment type="caution">
    <text evidence="1">The sequence shown here is derived from an EMBL/GenBank/DDBJ whole genome shotgun (WGS) entry which is preliminary data.</text>
</comment>
<proteinExistence type="predicted"/>
<feature type="non-terminal residue" evidence="1">
    <location>
        <position position="1"/>
    </location>
</feature>